<keyword evidence="1" id="KW-0805">Transcription regulation</keyword>
<dbReference type="EMBL" id="JANTHX010000005">
    <property type="protein sequence ID" value="MCS0498879.1"/>
    <property type="molecule type" value="Genomic_DNA"/>
</dbReference>
<dbReference type="InterPro" id="IPR009057">
    <property type="entry name" value="Homeodomain-like_sf"/>
</dbReference>
<proteinExistence type="predicted"/>
<dbReference type="SMART" id="SM00342">
    <property type="entry name" value="HTH_ARAC"/>
    <property type="match status" value="1"/>
</dbReference>
<gene>
    <name evidence="5" type="ORF">NUH29_04860</name>
</gene>
<dbReference type="RefSeq" id="WP_258797894.1">
    <property type="nucleotide sequence ID" value="NZ_JANTHX010000005.1"/>
</dbReference>
<dbReference type="InterPro" id="IPR035418">
    <property type="entry name" value="AraC-bd_2"/>
</dbReference>
<dbReference type="InterPro" id="IPR050204">
    <property type="entry name" value="AraC_XylS_family_regulators"/>
</dbReference>
<sequence length="274" mass="29092">MSTANAPAVRIDRLEVMRLAAGRWTVDERGAGEAYFDVVHLVAGSARLGTEPPLLCSGELAVIAGGGPVVIEVADGAELIIVRIPEGTAGPHAHAMRAAAGRVLATEQGTSGLVAHLLRGLAAQGEACTEHPVRLAQHIVGLVGLMCLDAADDDAGWRPAMLRDAVEYIEQNLGDLDLTPDRIAAAQNISTRTLHRLFEREGMTLGGWIRARRLEHCRIELVDPAHLGASVSAIGARWGLWDAAHFSRLFKATFGASPRAYRQAALDDGLRASA</sequence>
<evidence type="ECO:0000256" key="3">
    <source>
        <dbReference type="ARBA" id="ARBA00023163"/>
    </source>
</evidence>
<keyword evidence="6" id="KW-1185">Reference proteome</keyword>
<evidence type="ECO:0000313" key="5">
    <source>
        <dbReference type="EMBL" id="MCS0498879.1"/>
    </source>
</evidence>
<dbReference type="Proteomes" id="UP001205337">
    <property type="component" value="Unassembled WGS sequence"/>
</dbReference>
<comment type="caution">
    <text evidence="5">The sequence shown here is derived from an EMBL/GenBank/DDBJ whole genome shotgun (WGS) entry which is preliminary data.</text>
</comment>
<keyword evidence="2" id="KW-0238">DNA-binding</keyword>
<dbReference type="Pfam" id="PF12833">
    <property type="entry name" value="HTH_18"/>
    <property type="match status" value="1"/>
</dbReference>
<accession>A0ABT1ZDT3</accession>
<evidence type="ECO:0000256" key="2">
    <source>
        <dbReference type="ARBA" id="ARBA00023125"/>
    </source>
</evidence>
<dbReference type="Pfam" id="PF14525">
    <property type="entry name" value="AraC_binding_2"/>
    <property type="match status" value="1"/>
</dbReference>
<name>A0ABT1ZDT3_9MICO</name>
<dbReference type="Gene3D" id="1.10.10.60">
    <property type="entry name" value="Homeodomain-like"/>
    <property type="match status" value="1"/>
</dbReference>
<evidence type="ECO:0000256" key="1">
    <source>
        <dbReference type="ARBA" id="ARBA00023015"/>
    </source>
</evidence>
<dbReference type="SUPFAM" id="SSF46689">
    <property type="entry name" value="Homeodomain-like"/>
    <property type="match status" value="1"/>
</dbReference>
<dbReference type="PANTHER" id="PTHR46796:SF6">
    <property type="entry name" value="ARAC SUBFAMILY"/>
    <property type="match status" value="1"/>
</dbReference>
<organism evidence="5 6">
    <name type="scientific">Protaetiibacter mangrovi</name>
    <dbReference type="NCBI Taxonomy" id="2970926"/>
    <lineage>
        <taxon>Bacteria</taxon>
        <taxon>Bacillati</taxon>
        <taxon>Actinomycetota</taxon>
        <taxon>Actinomycetes</taxon>
        <taxon>Micrococcales</taxon>
        <taxon>Microbacteriaceae</taxon>
        <taxon>Protaetiibacter</taxon>
    </lineage>
</organism>
<feature type="domain" description="HTH araC/xylS-type" evidence="4">
    <location>
        <begin position="163"/>
        <end position="264"/>
    </location>
</feature>
<keyword evidence="3" id="KW-0804">Transcription</keyword>
<reference evidence="5 6" key="1">
    <citation type="submission" date="2022-08" db="EMBL/GenBank/DDBJ databases">
        <authorList>
            <person name="Li F."/>
        </authorList>
    </citation>
    <scope>NUCLEOTIDE SEQUENCE [LARGE SCALE GENOMIC DNA]</scope>
    <source>
        <strain evidence="5 6">10F1B-8-1</strain>
    </source>
</reference>
<evidence type="ECO:0000259" key="4">
    <source>
        <dbReference type="PROSITE" id="PS01124"/>
    </source>
</evidence>
<dbReference type="PROSITE" id="PS01124">
    <property type="entry name" value="HTH_ARAC_FAMILY_2"/>
    <property type="match status" value="1"/>
</dbReference>
<evidence type="ECO:0000313" key="6">
    <source>
        <dbReference type="Proteomes" id="UP001205337"/>
    </source>
</evidence>
<dbReference type="PANTHER" id="PTHR46796">
    <property type="entry name" value="HTH-TYPE TRANSCRIPTIONAL ACTIVATOR RHAS-RELATED"/>
    <property type="match status" value="1"/>
</dbReference>
<protein>
    <submittedName>
        <fullName evidence="5">Helix-turn-helix domain-containing protein</fullName>
    </submittedName>
</protein>
<dbReference type="InterPro" id="IPR018060">
    <property type="entry name" value="HTH_AraC"/>
</dbReference>